<dbReference type="Proteomes" id="UP000076603">
    <property type="component" value="Unassembled WGS sequence"/>
</dbReference>
<proteinExistence type="predicted"/>
<dbReference type="RefSeq" id="WP_066629775.1">
    <property type="nucleotide sequence ID" value="NZ_FQXL01000058.1"/>
</dbReference>
<evidence type="ECO:0000313" key="6">
    <source>
        <dbReference type="Proteomes" id="UP000076603"/>
    </source>
</evidence>
<dbReference type="Gene3D" id="3.20.20.70">
    <property type="entry name" value="Aldolase class I"/>
    <property type="match status" value="1"/>
</dbReference>
<dbReference type="PANTHER" id="PTHR37418:SF2">
    <property type="entry name" value="3-KETO-5-AMINOHEXANOATE CLEAVAGE ENZYME"/>
    <property type="match status" value="1"/>
</dbReference>
<dbReference type="OrthoDB" id="63399at2"/>
<evidence type="ECO:0000256" key="1">
    <source>
        <dbReference type="ARBA" id="ARBA00001947"/>
    </source>
</evidence>
<keyword evidence="6" id="KW-1185">Reference proteome</keyword>
<evidence type="ECO:0000256" key="2">
    <source>
        <dbReference type="ARBA" id="ARBA00022679"/>
    </source>
</evidence>
<name>A0A161YGF7_9CLOT</name>
<dbReference type="InterPro" id="IPR013785">
    <property type="entry name" value="Aldolase_TIM"/>
</dbReference>
<dbReference type="GO" id="GO:0046872">
    <property type="term" value="F:metal ion binding"/>
    <property type="evidence" value="ECO:0007669"/>
    <property type="project" value="UniProtKB-KW"/>
</dbReference>
<keyword evidence="3" id="KW-0479">Metal-binding</keyword>
<evidence type="ECO:0000313" key="5">
    <source>
        <dbReference type="EMBL" id="KZL89232.1"/>
    </source>
</evidence>
<dbReference type="STRING" id="1121326.CLMAG_54500"/>
<dbReference type="EMBL" id="LWAE01000010">
    <property type="protein sequence ID" value="KZL89232.1"/>
    <property type="molecule type" value="Genomic_DNA"/>
</dbReference>
<keyword evidence="2 5" id="KW-0808">Transferase</keyword>
<reference evidence="5 6" key="1">
    <citation type="submission" date="2016-04" db="EMBL/GenBank/DDBJ databases">
        <title>Genome sequence of Clostridium magnum DSM 2767.</title>
        <authorList>
            <person name="Poehlein A."/>
            <person name="Uhlig R."/>
            <person name="Fischer R."/>
            <person name="Bahl H."/>
            <person name="Daniel R."/>
        </authorList>
    </citation>
    <scope>NUCLEOTIDE SEQUENCE [LARGE SCALE GENOMIC DNA]</scope>
    <source>
        <strain evidence="5 6">DSM 2767</strain>
    </source>
</reference>
<gene>
    <name evidence="5" type="primary">kce</name>
    <name evidence="5" type="ORF">CLMAG_54500</name>
</gene>
<evidence type="ECO:0000256" key="3">
    <source>
        <dbReference type="ARBA" id="ARBA00022723"/>
    </source>
</evidence>
<accession>A0A161YGF7</accession>
<dbReference type="AlphaFoldDB" id="A0A161YGF7"/>
<dbReference type="GO" id="GO:0043720">
    <property type="term" value="F:3-keto-5-aminohexanoate cleavage activity"/>
    <property type="evidence" value="ECO:0007669"/>
    <property type="project" value="InterPro"/>
</dbReference>
<organism evidence="5 6">
    <name type="scientific">Clostridium magnum DSM 2767</name>
    <dbReference type="NCBI Taxonomy" id="1121326"/>
    <lineage>
        <taxon>Bacteria</taxon>
        <taxon>Bacillati</taxon>
        <taxon>Bacillota</taxon>
        <taxon>Clostridia</taxon>
        <taxon>Eubacteriales</taxon>
        <taxon>Clostridiaceae</taxon>
        <taxon>Clostridium</taxon>
    </lineage>
</organism>
<dbReference type="InterPro" id="IPR008567">
    <property type="entry name" value="BKACE"/>
</dbReference>
<comment type="cofactor">
    <cofactor evidence="1">
        <name>Zn(2+)</name>
        <dbReference type="ChEBI" id="CHEBI:29105"/>
    </cofactor>
</comment>
<dbReference type="EC" id="2.-.-.-" evidence="5"/>
<evidence type="ECO:0000256" key="4">
    <source>
        <dbReference type="ARBA" id="ARBA00022833"/>
    </source>
</evidence>
<keyword evidence="4" id="KW-0862">Zinc</keyword>
<comment type="caution">
    <text evidence="5">The sequence shown here is derived from an EMBL/GenBank/DDBJ whole genome shotgun (WGS) entry which is preliminary data.</text>
</comment>
<protein>
    <submittedName>
        <fullName evidence="5">3-keto-5-aminohexanoate cleavage enzyme</fullName>
        <ecNumber evidence="5">2.-.-.-</ecNumber>
    </submittedName>
</protein>
<sequence length="287" mass="31539">MEEKKKIKEVKKTIITVAPTGAWPKKKNNPNVPMTPQEIADDVYESYKVGAAICHLHMRDDEGEGTMDKDKFEETVRLIKSKCDIVINCTTSGDLNATDETRQAHLKSIKPEIASYDCGSMNWMHSGLFINHPKFLEGLGMTMQECEIKPEIEIFDAGMIYNSLYYVKKGVLKAPCHYQLVLGAAGGSTATIENLVYLKGLLPEGSTWGALGIGKQHVPIMLATVAMGGHLRVGMEDNVMWSADVLAESNAQLVKRAADIVRVAGNEVATPAEAREILGINRVCDFK</sequence>
<dbReference type="PATRIC" id="fig|1121326.3.peg.5519"/>
<dbReference type="PANTHER" id="PTHR37418">
    <property type="entry name" value="3-KETO-5-AMINOHEXANOATE CLEAVAGE ENZYME-RELATED"/>
    <property type="match status" value="1"/>
</dbReference>
<dbReference type="Pfam" id="PF05853">
    <property type="entry name" value="BKACE"/>
    <property type="match status" value="1"/>
</dbReference>